<keyword evidence="4" id="KW-1185">Reference proteome</keyword>
<dbReference type="Proteomes" id="UP000266327">
    <property type="component" value="Unassembled WGS sequence"/>
</dbReference>
<organism evidence="3 4">
    <name type="scientific">Noviherbaspirillum sedimenti</name>
    <dbReference type="NCBI Taxonomy" id="2320865"/>
    <lineage>
        <taxon>Bacteria</taxon>
        <taxon>Pseudomonadati</taxon>
        <taxon>Pseudomonadota</taxon>
        <taxon>Betaproteobacteria</taxon>
        <taxon>Burkholderiales</taxon>
        <taxon>Oxalobacteraceae</taxon>
        <taxon>Noviherbaspirillum</taxon>
    </lineage>
</organism>
<dbReference type="OrthoDB" id="9798454at2"/>
<protein>
    <submittedName>
        <fullName evidence="3">NAD(P)H dehydrogenase</fullName>
    </submittedName>
</protein>
<feature type="domain" description="Flavodoxin-like fold" evidence="2">
    <location>
        <begin position="4"/>
        <end position="171"/>
    </location>
</feature>
<dbReference type="Pfam" id="PF02525">
    <property type="entry name" value="Flavodoxin_2"/>
    <property type="match status" value="1"/>
</dbReference>
<dbReference type="PANTHER" id="PTHR47307:SF2">
    <property type="entry name" value="GLUTATHIONE-REGULATED POTASSIUM-EFFLUX SYSTEM ANCILLARY PROTEIN KEFF"/>
    <property type="match status" value="1"/>
</dbReference>
<dbReference type="InterPro" id="IPR046980">
    <property type="entry name" value="KefG/KefF"/>
</dbReference>
<dbReference type="SUPFAM" id="SSF52218">
    <property type="entry name" value="Flavoproteins"/>
    <property type="match status" value="1"/>
</dbReference>
<comment type="caution">
    <text evidence="3">The sequence shown here is derived from an EMBL/GenBank/DDBJ whole genome shotgun (WGS) entry which is preliminary data.</text>
</comment>
<sequence>MPPSILVVYAHPASHGSRVNRLMADAARSLAHVNVHDLYETYPDFDINVRHEQALLGKTDLIVFQHPILWYSMPSLLKEWLDVVLESGWAHGHGGNALHGKDFWLVATAGGSNEAYQAGGYHGREFSAFLPPFQQTAALCGMRWLPPYILHGAHRIDDATVARHVEGYVAQLADYPNWCGAATVHFPGFGQDWSGDTSPG</sequence>
<keyword evidence="1" id="KW-0560">Oxidoreductase</keyword>
<dbReference type="InterPro" id="IPR029039">
    <property type="entry name" value="Flavoprotein-like_sf"/>
</dbReference>
<evidence type="ECO:0000313" key="3">
    <source>
        <dbReference type="EMBL" id="RJG04467.1"/>
    </source>
</evidence>
<dbReference type="GO" id="GO:0010181">
    <property type="term" value="F:FMN binding"/>
    <property type="evidence" value="ECO:0007669"/>
    <property type="project" value="TreeGrafter"/>
</dbReference>
<reference evidence="4" key="1">
    <citation type="submission" date="2018-09" db="EMBL/GenBank/DDBJ databases">
        <authorList>
            <person name="Zhu H."/>
        </authorList>
    </citation>
    <scope>NUCLEOTIDE SEQUENCE [LARGE SCALE GENOMIC DNA]</scope>
    <source>
        <strain evidence="4">K1S02-23</strain>
    </source>
</reference>
<name>A0A3A3G7H9_9BURK</name>
<proteinExistence type="predicted"/>
<dbReference type="PANTHER" id="PTHR47307">
    <property type="entry name" value="GLUTATHIONE-REGULATED POTASSIUM-EFFLUX SYSTEM ANCILLARY PROTEIN KEFG"/>
    <property type="match status" value="1"/>
</dbReference>
<accession>A0A3A3G7H9</accession>
<dbReference type="AlphaFoldDB" id="A0A3A3G7H9"/>
<dbReference type="Gene3D" id="3.40.50.360">
    <property type="match status" value="1"/>
</dbReference>
<evidence type="ECO:0000259" key="2">
    <source>
        <dbReference type="Pfam" id="PF02525"/>
    </source>
</evidence>
<dbReference type="GO" id="GO:0009055">
    <property type="term" value="F:electron transfer activity"/>
    <property type="evidence" value="ECO:0007669"/>
    <property type="project" value="TreeGrafter"/>
</dbReference>
<dbReference type="EMBL" id="QYUQ01000002">
    <property type="protein sequence ID" value="RJG04467.1"/>
    <property type="molecule type" value="Genomic_DNA"/>
</dbReference>
<evidence type="ECO:0000313" key="4">
    <source>
        <dbReference type="Proteomes" id="UP000266327"/>
    </source>
</evidence>
<gene>
    <name evidence="3" type="ORF">D3878_15855</name>
</gene>
<evidence type="ECO:0000256" key="1">
    <source>
        <dbReference type="ARBA" id="ARBA00023002"/>
    </source>
</evidence>
<dbReference type="GO" id="GO:0003955">
    <property type="term" value="F:NAD(P)H dehydrogenase (quinone) activity"/>
    <property type="evidence" value="ECO:0007669"/>
    <property type="project" value="TreeGrafter"/>
</dbReference>
<dbReference type="InterPro" id="IPR003680">
    <property type="entry name" value="Flavodoxin_fold"/>
</dbReference>